<proteinExistence type="inferred from homology"/>
<evidence type="ECO:0000313" key="6">
    <source>
        <dbReference type="EMBL" id="GAA0463698.1"/>
    </source>
</evidence>
<evidence type="ECO:0000313" key="7">
    <source>
        <dbReference type="Proteomes" id="UP001500740"/>
    </source>
</evidence>
<organism evidence="6 7">
    <name type="scientific">Alkalibacillus silvisoli</name>
    <dbReference type="NCBI Taxonomy" id="392823"/>
    <lineage>
        <taxon>Bacteria</taxon>
        <taxon>Bacillati</taxon>
        <taxon>Bacillota</taxon>
        <taxon>Bacilli</taxon>
        <taxon>Bacillales</taxon>
        <taxon>Bacillaceae</taxon>
        <taxon>Alkalibacillus</taxon>
    </lineage>
</organism>
<evidence type="ECO:0000256" key="2">
    <source>
        <dbReference type="ARBA" id="ARBA00010961"/>
    </source>
</evidence>
<evidence type="ECO:0000256" key="5">
    <source>
        <dbReference type="ARBA" id="ARBA00023172"/>
    </source>
</evidence>
<comment type="caution">
    <text evidence="6">The sequence shown here is derived from an EMBL/GenBank/DDBJ whole genome shotgun (WGS) entry which is preliminary data.</text>
</comment>
<sequence length="72" mass="8654">MTQLQFNLDMGLLKDSVVNSDMEEVIKTAIVLLLNEYMEKERDEYLKVPSYERFDYRNGYYERKLVSTFTDN</sequence>
<keyword evidence="3" id="KW-0815">Transposition</keyword>
<keyword evidence="4" id="KW-0238">DNA-binding</keyword>
<accession>A0ABP3JTG3</accession>
<protein>
    <recommendedName>
        <fullName evidence="8">IS256 family transposase</fullName>
    </recommendedName>
</protein>
<comment type="similarity">
    <text evidence="2">Belongs to the transposase mutator family.</text>
</comment>
<comment type="function">
    <text evidence="1">Required for the transposition of the insertion element.</text>
</comment>
<dbReference type="Proteomes" id="UP001500740">
    <property type="component" value="Unassembled WGS sequence"/>
</dbReference>
<dbReference type="EMBL" id="BAAACZ010000015">
    <property type="protein sequence ID" value="GAA0463698.1"/>
    <property type="molecule type" value="Genomic_DNA"/>
</dbReference>
<evidence type="ECO:0000256" key="1">
    <source>
        <dbReference type="ARBA" id="ARBA00002190"/>
    </source>
</evidence>
<dbReference type="Pfam" id="PF00872">
    <property type="entry name" value="Transposase_mut"/>
    <property type="match status" value="1"/>
</dbReference>
<evidence type="ECO:0000256" key="4">
    <source>
        <dbReference type="ARBA" id="ARBA00023125"/>
    </source>
</evidence>
<dbReference type="InterPro" id="IPR001207">
    <property type="entry name" value="Transposase_mutator"/>
</dbReference>
<name>A0ABP3JTG3_9BACI</name>
<keyword evidence="7" id="KW-1185">Reference proteome</keyword>
<evidence type="ECO:0000256" key="3">
    <source>
        <dbReference type="ARBA" id="ARBA00022578"/>
    </source>
</evidence>
<gene>
    <name evidence="6" type="ORF">GCM10008935_19280</name>
</gene>
<reference evidence="7" key="1">
    <citation type="journal article" date="2019" name="Int. J. Syst. Evol. Microbiol.">
        <title>The Global Catalogue of Microorganisms (GCM) 10K type strain sequencing project: providing services to taxonomists for standard genome sequencing and annotation.</title>
        <authorList>
            <consortium name="The Broad Institute Genomics Platform"/>
            <consortium name="The Broad Institute Genome Sequencing Center for Infectious Disease"/>
            <person name="Wu L."/>
            <person name="Ma J."/>
        </authorList>
    </citation>
    <scope>NUCLEOTIDE SEQUENCE [LARGE SCALE GENOMIC DNA]</scope>
    <source>
        <strain evidence="7">JCM 14193</strain>
    </source>
</reference>
<evidence type="ECO:0008006" key="8">
    <source>
        <dbReference type="Google" id="ProtNLM"/>
    </source>
</evidence>
<keyword evidence="5" id="KW-0233">DNA recombination</keyword>